<organism evidence="1 2">
    <name type="scientific">Myroides marinus</name>
    <dbReference type="NCBI Taxonomy" id="703342"/>
    <lineage>
        <taxon>Bacteria</taxon>
        <taxon>Pseudomonadati</taxon>
        <taxon>Bacteroidota</taxon>
        <taxon>Flavobacteriia</taxon>
        <taxon>Flavobacteriales</taxon>
        <taxon>Flavobacteriaceae</taxon>
        <taxon>Myroides</taxon>
    </lineage>
</organism>
<protein>
    <submittedName>
        <fullName evidence="1">Uncharacterized protein</fullName>
    </submittedName>
</protein>
<evidence type="ECO:0000313" key="2">
    <source>
        <dbReference type="Proteomes" id="UP000183077"/>
    </source>
</evidence>
<dbReference type="Proteomes" id="UP000183077">
    <property type="component" value="Unassembled WGS sequence"/>
</dbReference>
<dbReference type="AlphaFoldDB" id="A0A1H6VYG3"/>
<accession>A0A1H6VYG3</accession>
<proteinExistence type="predicted"/>
<name>A0A1H6VYG3_9FLAO</name>
<sequence length="53" mass="6213">MIIEVKKIEIFVITHLYDGCLSQYTKKAINICLSLSAFIYYNSLLNCDSYRFL</sequence>
<evidence type="ECO:0000313" key="1">
    <source>
        <dbReference type="EMBL" id="SEJ05065.1"/>
    </source>
</evidence>
<reference evidence="1 2" key="1">
    <citation type="submission" date="2016-10" db="EMBL/GenBank/DDBJ databases">
        <authorList>
            <person name="de Groot N.N."/>
        </authorList>
    </citation>
    <scope>NUCLEOTIDE SEQUENCE [LARGE SCALE GENOMIC DNA]</scope>
    <source>
        <strain evidence="1 2">DSM 23048</strain>
    </source>
</reference>
<dbReference type="EMBL" id="FNYS01000010">
    <property type="protein sequence ID" value="SEJ05065.1"/>
    <property type="molecule type" value="Genomic_DNA"/>
</dbReference>
<gene>
    <name evidence="1" type="ORF">SAMN04488018_11065</name>
</gene>